<keyword evidence="4 7" id="KW-0812">Transmembrane</keyword>
<keyword evidence="5 7" id="KW-1133">Transmembrane helix</keyword>
<keyword evidence="6 7" id="KW-0472">Membrane</keyword>
<evidence type="ECO:0000256" key="2">
    <source>
        <dbReference type="ARBA" id="ARBA00005262"/>
    </source>
</evidence>
<feature type="transmembrane region" description="Helical" evidence="7">
    <location>
        <begin position="87"/>
        <end position="109"/>
    </location>
</feature>
<comment type="subcellular location">
    <subcellularLocation>
        <location evidence="1">Cell membrane</location>
        <topology evidence="1">Multi-pass membrane protein</topology>
    </subcellularLocation>
</comment>
<reference evidence="8" key="1">
    <citation type="journal article" date="2023" name="Antonie Van Leeuwenhoek">
        <title>Mesoterricola silvestris gen. nov., sp. nov., Mesoterricola sediminis sp. nov., Geothrix oryzae sp. nov., Geothrix edaphica sp. nov., Geothrix rubra sp. nov., and Geothrix limicola sp. nov., six novel members of Acidobacteriota isolated from soils.</title>
        <authorList>
            <person name="Itoh H."/>
            <person name="Sugisawa Y."/>
            <person name="Mise K."/>
            <person name="Xu Z."/>
            <person name="Kuniyasu M."/>
            <person name="Ushijima N."/>
            <person name="Kawano K."/>
            <person name="Kobayashi E."/>
            <person name="Shiratori Y."/>
            <person name="Masuda Y."/>
            <person name="Senoo K."/>
        </authorList>
    </citation>
    <scope>NUCLEOTIDE SEQUENCE</scope>
    <source>
        <strain evidence="8">Red802</strain>
    </source>
</reference>
<evidence type="ECO:0000256" key="1">
    <source>
        <dbReference type="ARBA" id="ARBA00004651"/>
    </source>
</evidence>
<evidence type="ECO:0000256" key="6">
    <source>
        <dbReference type="ARBA" id="ARBA00023136"/>
    </source>
</evidence>
<organism evidence="8 9">
    <name type="scientific">Geothrix edaphica</name>
    <dbReference type="NCBI Taxonomy" id="2927976"/>
    <lineage>
        <taxon>Bacteria</taxon>
        <taxon>Pseudomonadati</taxon>
        <taxon>Acidobacteriota</taxon>
        <taxon>Holophagae</taxon>
        <taxon>Holophagales</taxon>
        <taxon>Holophagaceae</taxon>
        <taxon>Geothrix</taxon>
    </lineage>
</organism>
<dbReference type="PANTHER" id="PTHR43663:SF1">
    <property type="entry name" value="CHROMATE TRANSPORTER"/>
    <property type="match status" value="1"/>
</dbReference>
<evidence type="ECO:0000256" key="5">
    <source>
        <dbReference type="ARBA" id="ARBA00022989"/>
    </source>
</evidence>
<sequence>MTERETLLEDQPGPRSLTELFLTFTWLAVQGFGGVMAVAHRELVERKRWLTQAAFVEEWAVAQIMPGPNVMNLSLVIGGRRFGWRGALAAMAGMLALPLLLVLLLAVAYGRLGQHPAVVRALRGMGAVAAGLIMAAGLRLSGGLKGHPLGALACGALAVAAFGGVVLLHWPMPFVLLGLGSVACLATYARLNP</sequence>
<proteinExistence type="inferred from homology"/>
<accession>A0ABQ5PZ41</accession>
<evidence type="ECO:0000313" key="9">
    <source>
        <dbReference type="Proteomes" id="UP001165044"/>
    </source>
</evidence>
<feature type="transmembrane region" description="Helical" evidence="7">
    <location>
        <begin position="149"/>
        <end position="168"/>
    </location>
</feature>
<gene>
    <name evidence="8" type="ORF">GETHED_20810</name>
</gene>
<dbReference type="Proteomes" id="UP001165044">
    <property type="component" value="Unassembled WGS sequence"/>
</dbReference>
<evidence type="ECO:0000256" key="7">
    <source>
        <dbReference type="SAM" id="Phobius"/>
    </source>
</evidence>
<dbReference type="EMBL" id="BSDC01000002">
    <property type="protein sequence ID" value="GLH67717.1"/>
    <property type="molecule type" value="Genomic_DNA"/>
</dbReference>
<feature type="transmembrane region" description="Helical" evidence="7">
    <location>
        <begin position="20"/>
        <end position="39"/>
    </location>
</feature>
<keyword evidence="3" id="KW-1003">Cell membrane</keyword>
<evidence type="ECO:0000256" key="4">
    <source>
        <dbReference type="ARBA" id="ARBA00022692"/>
    </source>
</evidence>
<comment type="similarity">
    <text evidence="2">Belongs to the chromate ion transporter (CHR) (TC 2.A.51) family.</text>
</comment>
<name>A0ABQ5PZ41_9BACT</name>
<evidence type="ECO:0000256" key="3">
    <source>
        <dbReference type="ARBA" id="ARBA00022475"/>
    </source>
</evidence>
<comment type="caution">
    <text evidence="8">The sequence shown here is derived from an EMBL/GenBank/DDBJ whole genome shotgun (WGS) entry which is preliminary data.</text>
</comment>
<protein>
    <submittedName>
        <fullName evidence="8">Chromate transporter</fullName>
    </submittedName>
</protein>
<keyword evidence="9" id="KW-1185">Reference proteome</keyword>
<dbReference type="PANTHER" id="PTHR43663">
    <property type="entry name" value="CHROMATE TRANSPORT PROTEIN-RELATED"/>
    <property type="match status" value="1"/>
</dbReference>
<dbReference type="InterPro" id="IPR003370">
    <property type="entry name" value="Chromate_transpt"/>
</dbReference>
<dbReference type="Pfam" id="PF02417">
    <property type="entry name" value="Chromate_transp"/>
    <property type="match status" value="1"/>
</dbReference>
<evidence type="ECO:0000313" key="8">
    <source>
        <dbReference type="EMBL" id="GLH67717.1"/>
    </source>
</evidence>
<feature type="transmembrane region" description="Helical" evidence="7">
    <location>
        <begin position="121"/>
        <end position="142"/>
    </location>
</feature>
<dbReference type="InterPro" id="IPR052518">
    <property type="entry name" value="CHR_Transporter"/>
</dbReference>
<dbReference type="RefSeq" id="WP_285609028.1">
    <property type="nucleotide sequence ID" value="NZ_BSDC01000002.1"/>
</dbReference>